<dbReference type="SUPFAM" id="SSF103481">
    <property type="entry name" value="Multidrug resistance efflux transporter EmrE"/>
    <property type="match status" value="1"/>
</dbReference>
<keyword evidence="7 9" id="KW-0472">Membrane</keyword>
<evidence type="ECO:0000256" key="9">
    <source>
        <dbReference type="SAM" id="Phobius"/>
    </source>
</evidence>
<comment type="subcellular location">
    <subcellularLocation>
        <location evidence="1">Endoplasmic reticulum membrane</location>
        <topology evidence="1">Multi-pass membrane protein</topology>
    </subcellularLocation>
</comment>
<keyword evidence="6 9" id="KW-1133">Transmembrane helix</keyword>
<comment type="caution">
    <text evidence="10">The sequence shown here is derived from an EMBL/GenBank/DDBJ whole genome shotgun (WGS) entry which is preliminary data.</text>
</comment>
<feature type="transmembrane region" description="Helical" evidence="9">
    <location>
        <begin position="74"/>
        <end position="97"/>
    </location>
</feature>
<dbReference type="AlphaFoldDB" id="A0A2B7XSS4"/>
<dbReference type="GO" id="GO:0005464">
    <property type="term" value="F:UDP-xylose transmembrane transporter activity"/>
    <property type="evidence" value="ECO:0007669"/>
    <property type="project" value="TreeGrafter"/>
</dbReference>
<name>A0A2B7XSS4_POLH7</name>
<proteinExistence type="predicted"/>
<feature type="transmembrane region" description="Helical" evidence="9">
    <location>
        <begin position="103"/>
        <end position="123"/>
    </location>
</feature>
<dbReference type="OrthoDB" id="999962at2759"/>
<evidence type="ECO:0000313" key="11">
    <source>
        <dbReference type="Proteomes" id="UP000224634"/>
    </source>
</evidence>
<dbReference type="GO" id="GO:0000139">
    <property type="term" value="C:Golgi membrane"/>
    <property type="evidence" value="ECO:0007669"/>
    <property type="project" value="TreeGrafter"/>
</dbReference>
<dbReference type="Pfam" id="PF08449">
    <property type="entry name" value="UAA"/>
    <property type="match status" value="2"/>
</dbReference>
<dbReference type="InterPro" id="IPR013657">
    <property type="entry name" value="SCL35B1-4/HUT1"/>
</dbReference>
<dbReference type="PANTHER" id="PTHR10778">
    <property type="entry name" value="SOLUTE CARRIER FAMILY 35 MEMBER B"/>
    <property type="match status" value="1"/>
</dbReference>
<accession>A0A2B7XSS4</accession>
<feature type="region of interest" description="Disordered" evidence="8">
    <location>
        <begin position="1"/>
        <end position="52"/>
    </location>
</feature>
<dbReference type="STRING" id="1447883.A0A2B7XSS4"/>
<feature type="transmembrane region" description="Helical" evidence="9">
    <location>
        <begin position="402"/>
        <end position="423"/>
    </location>
</feature>
<dbReference type="EMBL" id="PDNA01000127">
    <property type="protein sequence ID" value="PGH11813.1"/>
    <property type="molecule type" value="Genomic_DNA"/>
</dbReference>
<evidence type="ECO:0000256" key="8">
    <source>
        <dbReference type="SAM" id="MobiDB-lite"/>
    </source>
</evidence>
<keyword evidence="3" id="KW-0762">Sugar transport</keyword>
<dbReference type="Proteomes" id="UP000224634">
    <property type="component" value="Unassembled WGS sequence"/>
</dbReference>
<reference evidence="10 11" key="1">
    <citation type="submission" date="2017-10" db="EMBL/GenBank/DDBJ databases">
        <title>Comparative genomics in systemic dimorphic fungi from Ajellomycetaceae.</title>
        <authorList>
            <person name="Munoz J.F."/>
            <person name="Mcewen J.G."/>
            <person name="Clay O.K."/>
            <person name="Cuomo C.A."/>
        </authorList>
    </citation>
    <scope>NUCLEOTIDE SEQUENCE [LARGE SCALE GENOMIC DNA]</scope>
    <source>
        <strain evidence="10 11">UAMH7299</strain>
    </source>
</reference>
<keyword evidence="5" id="KW-0256">Endoplasmic reticulum</keyword>
<keyword evidence="2" id="KW-0813">Transport</keyword>
<keyword evidence="4 9" id="KW-0812">Transmembrane</keyword>
<feature type="transmembrane region" description="Helical" evidence="9">
    <location>
        <begin position="197"/>
        <end position="214"/>
    </location>
</feature>
<evidence type="ECO:0000256" key="5">
    <source>
        <dbReference type="ARBA" id="ARBA00022824"/>
    </source>
</evidence>
<dbReference type="GO" id="GO:0005789">
    <property type="term" value="C:endoplasmic reticulum membrane"/>
    <property type="evidence" value="ECO:0007669"/>
    <property type="project" value="TreeGrafter"/>
</dbReference>
<protein>
    <recommendedName>
        <fullName evidence="12">Sugar phosphate transporter domain-containing protein</fullName>
    </recommendedName>
</protein>
<evidence type="ECO:0008006" key="12">
    <source>
        <dbReference type="Google" id="ProtNLM"/>
    </source>
</evidence>
<feature type="transmembrane region" description="Helical" evidence="9">
    <location>
        <begin position="247"/>
        <end position="266"/>
    </location>
</feature>
<feature type="compositionally biased region" description="Basic and acidic residues" evidence="8">
    <location>
        <begin position="32"/>
        <end position="52"/>
    </location>
</feature>
<evidence type="ECO:0000256" key="2">
    <source>
        <dbReference type="ARBA" id="ARBA00022448"/>
    </source>
</evidence>
<evidence type="ECO:0000256" key="4">
    <source>
        <dbReference type="ARBA" id="ARBA00022692"/>
    </source>
</evidence>
<evidence type="ECO:0000256" key="6">
    <source>
        <dbReference type="ARBA" id="ARBA00022989"/>
    </source>
</evidence>
<feature type="transmembrane region" description="Helical" evidence="9">
    <location>
        <begin position="443"/>
        <end position="474"/>
    </location>
</feature>
<organism evidence="10 11">
    <name type="scientific">Polytolypa hystricis (strain UAMH7299)</name>
    <dbReference type="NCBI Taxonomy" id="1447883"/>
    <lineage>
        <taxon>Eukaryota</taxon>
        <taxon>Fungi</taxon>
        <taxon>Dikarya</taxon>
        <taxon>Ascomycota</taxon>
        <taxon>Pezizomycotina</taxon>
        <taxon>Eurotiomycetes</taxon>
        <taxon>Eurotiomycetidae</taxon>
        <taxon>Onygenales</taxon>
        <taxon>Onygenales incertae sedis</taxon>
        <taxon>Polytolypa</taxon>
    </lineage>
</organism>
<evidence type="ECO:0000256" key="3">
    <source>
        <dbReference type="ARBA" id="ARBA00022597"/>
    </source>
</evidence>
<feature type="transmembrane region" description="Helical" evidence="9">
    <location>
        <begin position="144"/>
        <end position="164"/>
    </location>
</feature>
<dbReference type="PANTHER" id="PTHR10778:SF4">
    <property type="entry name" value="NUCLEOTIDE SUGAR TRANSPORTER SLC35B4"/>
    <property type="match status" value="1"/>
</dbReference>
<evidence type="ECO:0000256" key="1">
    <source>
        <dbReference type="ARBA" id="ARBA00004477"/>
    </source>
</evidence>
<sequence>MASSPNSASKSRRRKANAASEPQNMNGANGEPQKRQAPDQSVHKGDLAGKKEDKQSGSFAAAVAQSTLPAWANVAIMTSLIFGGCCANVFALEAIIIDDPGAGALITFTQFIVTAVLTLPYFFSLSAGPRSFFLSKRAISLRSWIIYTGFFMTVNLLNNSAFAFKISVPLHIILRSAGPVASMIIGYLYNGRRYSKTQISAVMLLTVGVVWAALADARSKGKSLDISLSSSSSSSSSNSSTTDSTSLFTTIVGFTILGLAMILSAFQGVYADRLYETHGRNHWREALFYSHALSLPFLIPSYPRLLPQLKALYASPPLLESIVSAAAASSAGANGSLLGLSNSSTSLLSAASATTSIPEALHGGSGSSNLPASSSNALSSILLSLSTYPTLHPIFSRTPIKIVYLLLNALTQYVCIRGVHLLSAKSSSLTVTIVLNVRKLVSLMLSVYMFGNVLVGGMLGGAAVVFGAGALYAYEGARLRRKAIAAAAKKE</sequence>
<feature type="transmembrane region" description="Helical" evidence="9">
    <location>
        <begin position="170"/>
        <end position="190"/>
    </location>
</feature>
<dbReference type="InterPro" id="IPR037185">
    <property type="entry name" value="EmrE-like"/>
</dbReference>
<dbReference type="GO" id="GO:0005462">
    <property type="term" value="F:UDP-N-acetylglucosamine transmembrane transporter activity"/>
    <property type="evidence" value="ECO:0007669"/>
    <property type="project" value="TreeGrafter"/>
</dbReference>
<keyword evidence="11" id="KW-1185">Reference proteome</keyword>
<gene>
    <name evidence="10" type="ORF">AJ80_06971</name>
</gene>
<evidence type="ECO:0000256" key="7">
    <source>
        <dbReference type="ARBA" id="ARBA00023136"/>
    </source>
</evidence>
<evidence type="ECO:0000313" key="10">
    <source>
        <dbReference type="EMBL" id="PGH11813.1"/>
    </source>
</evidence>